<protein>
    <recommendedName>
        <fullName evidence="1">Ketoreductase (KR) domain-containing protein</fullName>
    </recommendedName>
</protein>
<feature type="domain" description="Ketoreductase (KR)" evidence="1">
    <location>
        <begin position="8"/>
        <end position="78"/>
    </location>
</feature>
<organism evidence="2 3">
    <name type="scientific">Aspergillus novofumigatus (strain IBT 16806)</name>
    <dbReference type="NCBI Taxonomy" id="1392255"/>
    <lineage>
        <taxon>Eukaryota</taxon>
        <taxon>Fungi</taxon>
        <taxon>Dikarya</taxon>
        <taxon>Ascomycota</taxon>
        <taxon>Pezizomycotina</taxon>
        <taxon>Eurotiomycetes</taxon>
        <taxon>Eurotiomycetidae</taxon>
        <taxon>Eurotiales</taxon>
        <taxon>Aspergillaceae</taxon>
        <taxon>Aspergillus</taxon>
        <taxon>Aspergillus subgen. Fumigati</taxon>
    </lineage>
</organism>
<dbReference type="Gene3D" id="3.40.50.720">
    <property type="entry name" value="NAD(P)-binding Rossmann-like Domain"/>
    <property type="match status" value="1"/>
</dbReference>
<dbReference type="EMBL" id="MSZS01000012">
    <property type="protein sequence ID" value="PKX88814.1"/>
    <property type="molecule type" value="Genomic_DNA"/>
</dbReference>
<evidence type="ECO:0000313" key="2">
    <source>
        <dbReference type="EMBL" id="PKX88814.1"/>
    </source>
</evidence>
<dbReference type="RefSeq" id="XP_024677409.1">
    <property type="nucleotide sequence ID" value="XM_024825969.1"/>
</dbReference>
<dbReference type="VEuPathDB" id="FungiDB:P174DRAFT_435983"/>
<comment type="caution">
    <text evidence="2">The sequence shown here is derived from an EMBL/GenBank/DDBJ whole genome shotgun (WGS) entry which is preliminary data.</text>
</comment>
<dbReference type="AlphaFoldDB" id="A0A2I1BTZ6"/>
<dbReference type="GeneID" id="36533294"/>
<sequence length="119" mass="13061">MYMQNLTTRIAELEGLGLTIHVIAIDLSRPNVYFVLAQAIHELNIPPVRGVFHGAGTAGYHTLKKHTLLDMGNVLAPKGSWWGVGMMVTSMLVMWMLNREMEASGIAAISKEEALNALD</sequence>
<gene>
    <name evidence="2" type="ORF">P174DRAFT_435983</name>
</gene>
<accession>A0A2I1BTZ6</accession>
<dbReference type="Proteomes" id="UP000234474">
    <property type="component" value="Unassembled WGS sequence"/>
</dbReference>
<proteinExistence type="predicted"/>
<evidence type="ECO:0000259" key="1">
    <source>
        <dbReference type="Pfam" id="PF08659"/>
    </source>
</evidence>
<dbReference type="Pfam" id="PF08659">
    <property type="entry name" value="KR"/>
    <property type="match status" value="1"/>
</dbReference>
<keyword evidence="3" id="KW-1185">Reference proteome</keyword>
<dbReference type="InterPro" id="IPR013968">
    <property type="entry name" value="PKS_KR"/>
</dbReference>
<dbReference type="STRING" id="1392255.A0A2I1BTZ6"/>
<reference evidence="3" key="1">
    <citation type="journal article" date="2018" name="Proc. Natl. Acad. Sci. U.S.A.">
        <title>Linking secondary metabolites to gene clusters through genome sequencing of six diverse Aspergillus species.</title>
        <authorList>
            <person name="Kaerboelling I."/>
            <person name="Vesth T.C."/>
            <person name="Frisvad J.C."/>
            <person name="Nybo J.L."/>
            <person name="Theobald S."/>
            <person name="Kuo A."/>
            <person name="Bowyer P."/>
            <person name="Matsuda Y."/>
            <person name="Mondo S."/>
            <person name="Lyhne E.K."/>
            <person name="Kogle M.E."/>
            <person name="Clum A."/>
            <person name="Lipzen A."/>
            <person name="Salamov A."/>
            <person name="Ngan C.Y."/>
            <person name="Daum C."/>
            <person name="Chiniquy J."/>
            <person name="Barry K."/>
            <person name="LaButti K."/>
            <person name="Haridas S."/>
            <person name="Simmons B.A."/>
            <person name="Magnuson J.K."/>
            <person name="Mortensen U.H."/>
            <person name="Larsen T.O."/>
            <person name="Grigoriev I.V."/>
            <person name="Baker S.E."/>
            <person name="Andersen M.R."/>
        </authorList>
    </citation>
    <scope>NUCLEOTIDE SEQUENCE [LARGE SCALE GENOMIC DNA]</scope>
    <source>
        <strain evidence="3">IBT 16806</strain>
    </source>
</reference>
<evidence type="ECO:0000313" key="3">
    <source>
        <dbReference type="Proteomes" id="UP000234474"/>
    </source>
</evidence>
<name>A0A2I1BTZ6_ASPN1</name>